<dbReference type="GO" id="GO:0030681">
    <property type="term" value="C:multimeric ribonuclease P complex"/>
    <property type="evidence" value="ECO:0007669"/>
    <property type="project" value="TreeGrafter"/>
</dbReference>
<evidence type="ECO:0000313" key="2">
    <source>
        <dbReference type="Proteomes" id="UP001314205"/>
    </source>
</evidence>
<dbReference type="Pfam" id="PF08584">
    <property type="entry name" value="Ribonuc_P_40"/>
    <property type="match status" value="1"/>
</dbReference>
<dbReference type="GO" id="GO:0001682">
    <property type="term" value="P:tRNA 5'-leader removal"/>
    <property type="evidence" value="ECO:0007669"/>
    <property type="project" value="InterPro"/>
</dbReference>
<gene>
    <name evidence="1" type="ORF">PARMNEM_LOCUS6794</name>
</gene>
<protein>
    <submittedName>
        <fullName evidence="1">Uncharacterized protein</fullName>
    </submittedName>
</protein>
<dbReference type="EMBL" id="CAVLGL010000079">
    <property type="protein sequence ID" value="CAK1585756.1"/>
    <property type="molecule type" value="Genomic_DNA"/>
</dbReference>
<dbReference type="GO" id="GO:0004526">
    <property type="term" value="F:ribonuclease P activity"/>
    <property type="evidence" value="ECO:0007669"/>
    <property type="project" value="TreeGrafter"/>
</dbReference>
<dbReference type="GO" id="GO:0000447">
    <property type="term" value="P:endonucleolytic cleavage in ITS1 to separate SSU-rRNA from 5.8S rRNA and LSU-rRNA from tricistronic rRNA transcript (SSU-rRNA, 5.8S rRNA, LSU-rRNA)"/>
    <property type="evidence" value="ECO:0007669"/>
    <property type="project" value="TreeGrafter"/>
</dbReference>
<accession>A0AAV1KRT1</accession>
<comment type="caution">
    <text evidence="1">The sequence shown here is derived from an EMBL/GenBank/DDBJ whole genome shotgun (WGS) entry which is preliminary data.</text>
</comment>
<dbReference type="Proteomes" id="UP001314205">
    <property type="component" value="Unassembled WGS sequence"/>
</dbReference>
<proteinExistence type="predicted"/>
<reference evidence="1 2" key="1">
    <citation type="submission" date="2023-11" db="EMBL/GenBank/DDBJ databases">
        <authorList>
            <person name="Hedman E."/>
            <person name="Englund M."/>
            <person name="Stromberg M."/>
            <person name="Nyberg Akerstrom W."/>
            <person name="Nylinder S."/>
            <person name="Jareborg N."/>
            <person name="Kallberg Y."/>
            <person name="Kronander E."/>
        </authorList>
    </citation>
    <scope>NUCLEOTIDE SEQUENCE [LARGE SCALE GENOMIC DNA]</scope>
</reference>
<dbReference type="AlphaFoldDB" id="A0AAV1KRT1"/>
<organism evidence="1 2">
    <name type="scientific">Parnassius mnemosyne</name>
    <name type="common">clouded apollo</name>
    <dbReference type="NCBI Taxonomy" id="213953"/>
    <lineage>
        <taxon>Eukaryota</taxon>
        <taxon>Metazoa</taxon>
        <taxon>Ecdysozoa</taxon>
        <taxon>Arthropoda</taxon>
        <taxon>Hexapoda</taxon>
        <taxon>Insecta</taxon>
        <taxon>Pterygota</taxon>
        <taxon>Neoptera</taxon>
        <taxon>Endopterygota</taxon>
        <taxon>Lepidoptera</taxon>
        <taxon>Glossata</taxon>
        <taxon>Ditrysia</taxon>
        <taxon>Papilionoidea</taxon>
        <taxon>Papilionidae</taxon>
        <taxon>Parnassiinae</taxon>
        <taxon>Parnassini</taxon>
        <taxon>Parnassius</taxon>
        <taxon>Driopa</taxon>
    </lineage>
</organism>
<dbReference type="PANTHER" id="PTHR15396:SF1">
    <property type="entry name" value="RIBONUCLEASE P PROTEIN SUBUNIT P40"/>
    <property type="match status" value="1"/>
</dbReference>
<name>A0AAV1KRT1_9NEOP</name>
<evidence type="ECO:0000313" key="1">
    <source>
        <dbReference type="EMBL" id="CAK1585756.1"/>
    </source>
</evidence>
<dbReference type="GO" id="GO:0000171">
    <property type="term" value="F:ribonuclease MRP activity"/>
    <property type="evidence" value="ECO:0007669"/>
    <property type="project" value="TreeGrafter"/>
</dbReference>
<dbReference type="PANTHER" id="PTHR15396">
    <property type="entry name" value="RIBONUCLEASE P PROTEIN SUBUNIT P40"/>
    <property type="match status" value="1"/>
</dbReference>
<dbReference type="InterPro" id="IPR013893">
    <property type="entry name" value="RNase_P_Rpp40"/>
</dbReference>
<keyword evidence="2" id="KW-1185">Reference proteome</keyword>
<sequence length="340" mass="38628">MLCPEVSNFSPPKVITYQKTKQNIESVNEAIKLNKFYKSIIITCPDEIKIPSSIEEIILEDSDFYKLSNCPLTEFVDSVFINSFVKHGSLYCLTADSNCIVQNCAAITPDGVLTLHILEFIYQTLGLEGTKRPNNYYEVKIDLKNLKHYKKICDALCKLGNFDFYVLWEPNSEEICPSSLAKYFHDKNIHVAVCSLEVRNVSPEITEIPSLEGVEIEDIVEWVGMLSHGANITPKEAYVSTYSQPESMNPLESSRISILIVKGFLTPTIIMQLCIKLSEYVLSRDLHNYWASISIQSQEESLSRWNFSSPSMFQSHNSSMSVFFTKAGQRIYSIGQLKYS</sequence>
<dbReference type="GO" id="GO:0000172">
    <property type="term" value="C:ribonuclease MRP complex"/>
    <property type="evidence" value="ECO:0007669"/>
    <property type="project" value="TreeGrafter"/>
</dbReference>